<reference evidence="5" key="2">
    <citation type="submission" date="2019-07" db="EMBL/GenBank/DDBJ databases">
        <title>Complete Genome Sequences of Vibrion rotiferianus strain AM7.</title>
        <authorList>
            <person name="Miyazaki K."/>
            <person name="Wiseschart A."/>
            <person name="Pootanakit K."/>
            <person name="Ishimori K."/>
            <person name="Kitahara K."/>
        </authorList>
    </citation>
    <scope>NUCLEOTIDE SEQUENCE [LARGE SCALE GENOMIC DNA]</scope>
    <source>
        <strain evidence="5">AM7</strain>
    </source>
</reference>
<protein>
    <submittedName>
        <fullName evidence="2">Transporter</fullName>
    </submittedName>
</protein>
<dbReference type="Gene3D" id="1.10.150.280">
    <property type="entry name" value="AF1531-like domain"/>
    <property type="match status" value="1"/>
</dbReference>
<evidence type="ECO:0000313" key="5">
    <source>
        <dbReference type="Proteomes" id="UP000315115"/>
    </source>
</evidence>
<reference evidence="3 4" key="1">
    <citation type="submission" date="2016-09" db="EMBL/GenBank/DDBJ databases">
        <title>Isolation, identification and antibiotic sensitivity analysis of bacterial pathogen from juvenile Hippocampus erectus with tail-rotted disease.</title>
        <authorList>
            <person name="Yang Q."/>
        </authorList>
    </citation>
    <scope>NUCLEOTIDE SEQUENCE [LARGE SCALE GENOMIC DNA]</scope>
    <source>
        <strain evidence="3 4">HM-10</strain>
    </source>
</reference>
<accession>A0A2K7SYM7</accession>
<proteinExistence type="predicted"/>
<dbReference type="EMBL" id="AP019798">
    <property type="protein sequence ID" value="BBL88284.1"/>
    <property type="molecule type" value="Genomic_DNA"/>
</dbReference>
<dbReference type="Pfam" id="PF12836">
    <property type="entry name" value="HHH_3"/>
    <property type="match status" value="1"/>
</dbReference>
<dbReference type="SUPFAM" id="SSF47781">
    <property type="entry name" value="RuvA domain 2-like"/>
    <property type="match status" value="1"/>
</dbReference>
<dbReference type="AlphaFoldDB" id="A0A2K7SYM7"/>
<name>A0A2K7SYM7_9VIBR</name>
<evidence type="ECO:0000256" key="1">
    <source>
        <dbReference type="SAM" id="SignalP"/>
    </source>
</evidence>
<dbReference type="PANTHER" id="PTHR21180">
    <property type="entry name" value="ENDONUCLEASE/EXONUCLEASE/PHOSPHATASE FAMILY DOMAIN-CONTAINING PROTEIN 1"/>
    <property type="match status" value="1"/>
</dbReference>
<evidence type="ECO:0000313" key="4">
    <source>
        <dbReference type="Proteomes" id="UP000180133"/>
    </source>
</evidence>
<reference evidence="2" key="3">
    <citation type="journal article" date="2020" name="Microbiol. Resour. Announc.">
        <title>Complete Genome Sequence of Vibrio rotiferianus Strain AM7.</title>
        <authorList>
            <person name="Miyazaki K."/>
            <person name="Wiseschart A."/>
            <person name="Pootanakit K."/>
            <person name="Kitahara K."/>
        </authorList>
    </citation>
    <scope>NUCLEOTIDE SEQUENCE</scope>
    <source>
        <strain evidence="2">AM7</strain>
    </source>
</reference>
<organism evidence="2 5">
    <name type="scientific">Vibrio rotiferianus</name>
    <dbReference type="NCBI Taxonomy" id="190895"/>
    <lineage>
        <taxon>Bacteria</taxon>
        <taxon>Pseudomonadati</taxon>
        <taxon>Pseudomonadota</taxon>
        <taxon>Gammaproteobacteria</taxon>
        <taxon>Vibrionales</taxon>
        <taxon>Vibrionaceae</taxon>
        <taxon>Vibrio</taxon>
    </lineage>
</organism>
<feature type="chain" id="PRO_5044576883" evidence="1">
    <location>
        <begin position="23"/>
        <end position="97"/>
    </location>
</feature>
<dbReference type="Proteomes" id="UP000180133">
    <property type="component" value="Unassembled WGS sequence"/>
</dbReference>
<dbReference type="InterPro" id="IPR051675">
    <property type="entry name" value="Endo/Exo/Phosphatase_dom_1"/>
</dbReference>
<dbReference type="PANTHER" id="PTHR21180:SF32">
    <property type="entry name" value="ENDONUCLEASE_EXONUCLEASE_PHOSPHATASE FAMILY DOMAIN-CONTAINING PROTEIN 1"/>
    <property type="match status" value="1"/>
</dbReference>
<dbReference type="NCBIfam" id="TIGR00426">
    <property type="entry name" value="competence protein ComEA helix-hairpin-helix repeat region"/>
    <property type="match status" value="1"/>
</dbReference>
<evidence type="ECO:0000313" key="3">
    <source>
        <dbReference type="EMBL" id="OHY95437.1"/>
    </source>
</evidence>
<dbReference type="InterPro" id="IPR004509">
    <property type="entry name" value="Competence_ComEA_HhH"/>
</dbReference>
<feature type="signal peptide" evidence="1">
    <location>
        <begin position="1"/>
        <end position="22"/>
    </location>
</feature>
<dbReference type="Proteomes" id="UP000315115">
    <property type="component" value="Chromosome 1"/>
</dbReference>
<dbReference type="OrthoDB" id="7510573at2"/>
<keyword evidence="1" id="KW-0732">Signal</keyword>
<dbReference type="GO" id="GO:0015627">
    <property type="term" value="C:type II protein secretion system complex"/>
    <property type="evidence" value="ECO:0007669"/>
    <property type="project" value="TreeGrafter"/>
</dbReference>
<keyword evidence="4" id="KW-1185">Reference proteome</keyword>
<gene>
    <name evidence="3" type="ORF">BI375_14395</name>
    <name evidence="2" type="ORF">VroAM7_09370</name>
</gene>
<dbReference type="EMBL" id="MKFT01000003">
    <property type="protein sequence ID" value="OHY95437.1"/>
    <property type="molecule type" value="Genomic_DNA"/>
</dbReference>
<evidence type="ECO:0000313" key="2">
    <source>
        <dbReference type="EMBL" id="BBL88284.1"/>
    </source>
</evidence>
<dbReference type="GO" id="GO:0015628">
    <property type="term" value="P:protein secretion by the type II secretion system"/>
    <property type="evidence" value="ECO:0007669"/>
    <property type="project" value="TreeGrafter"/>
</dbReference>
<dbReference type="InterPro" id="IPR010994">
    <property type="entry name" value="RuvA_2-like"/>
</dbReference>
<sequence>MKMKWILSVLLCVLAPVSYGVAAESNSKHEGIEITVNVNTASAEELATLLKGIGLKKANDIVEYRQENGPFKTAADLSNVKGIGSATVEKNLQRILL</sequence>